<keyword evidence="3" id="KW-1185">Reference proteome</keyword>
<organism evidence="2 3">
    <name type="scientific">Pseudonocardia aurantiaca</name>
    <dbReference type="NCBI Taxonomy" id="75290"/>
    <lineage>
        <taxon>Bacteria</taxon>
        <taxon>Bacillati</taxon>
        <taxon>Actinomycetota</taxon>
        <taxon>Actinomycetes</taxon>
        <taxon>Pseudonocardiales</taxon>
        <taxon>Pseudonocardiaceae</taxon>
        <taxon>Pseudonocardia</taxon>
    </lineage>
</organism>
<feature type="compositionally biased region" description="Gly residues" evidence="1">
    <location>
        <begin position="21"/>
        <end position="33"/>
    </location>
</feature>
<proteinExistence type="predicted"/>
<dbReference type="EMBL" id="JBHUCP010000028">
    <property type="protein sequence ID" value="MFD1534077.1"/>
    <property type="molecule type" value="Genomic_DNA"/>
</dbReference>
<gene>
    <name evidence="2" type="ORF">ACFSCY_32135</name>
</gene>
<feature type="region of interest" description="Disordered" evidence="1">
    <location>
        <begin position="1"/>
        <end position="33"/>
    </location>
</feature>
<dbReference type="InterPro" id="IPR008316">
    <property type="entry name" value="UCP029876"/>
</dbReference>
<evidence type="ECO:0000313" key="3">
    <source>
        <dbReference type="Proteomes" id="UP001597145"/>
    </source>
</evidence>
<comment type="caution">
    <text evidence="2">The sequence shown here is derived from an EMBL/GenBank/DDBJ whole genome shotgun (WGS) entry which is preliminary data.</text>
</comment>
<dbReference type="SUPFAM" id="SSF158560">
    <property type="entry name" value="BH3980-like"/>
    <property type="match status" value="1"/>
</dbReference>
<evidence type="ECO:0000313" key="2">
    <source>
        <dbReference type="EMBL" id="MFD1534077.1"/>
    </source>
</evidence>
<accession>A0ABW4FU73</accession>
<dbReference type="RefSeq" id="WP_343974041.1">
    <property type="nucleotide sequence ID" value="NZ_BAAAJG010000005.1"/>
</dbReference>
<dbReference type="Proteomes" id="UP001597145">
    <property type="component" value="Unassembled WGS sequence"/>
</dbReference>
<dbReference type="Pfam" id="PF06304">
    <property type="entry name" value="DUF1048"/>
    <property type="match status" value="1"/>
</dbReference>
<reference evidence="3" key="1">
    <citation type="journal article" date="2019" name="Int. J. Syst. Evol. Microbiol.">
        <title>The Global Catalogue of Microorganisms (GCM) 10K type strain sequencing project: providing services to taxonomists for standard genome sequencing and annotation.</title>
        <authorList>
            <consortium name="The Broad Institute Genomics Platform"/>
            <consortium name="The Broad Institute Genome Sequencing Center for Infectious Disease"/>
            <person name="Wu L."/>
            <person name="Ma J."/>
        </authorList>
    </citation>
    <scope>NUCLEOTIDE SEQUENCE [LARGE SCALE GENOMIC DNA]</scope>
    <source>
        <strain evidence="3">JCM 12165</strain>
    </source>
</reference>
<sequence length="117" mass="12075">MDGAGHAGALRGRTAHRARGSGRGIAGRLPGGVGRDQGHLSAYSDFTGRNLTPILDGALGLLEETAADGQSIHEVLGADIGGFCAALAGGEGARSYRDRWREQLNRNVARKLGRLGG</sequence>
<evidence type="ECO:0000256" key="1">
    <source>
        <dbReference type="SAM" id="MobiDB-lite"/>
    </source>
</evidence>
<name>A0ABW4FU73_9PSEU</name>
<protein>
    <submittedName>
        <fullName evidence="2">DUF1048 domain-containing protein</fullName>
    </submittedName>
</protein>
<dbReference type="Gene3D" id="1.10.1900.10">
    <property type="entry name" value="c-terminal domain of poly(a) binding protein"/>
    <property type="match status" value="1"/>
</dbReference>